<dbReference type="PANTHER" id="PTHR28288:SF2">
    <property type="entry name" value="PROTEASE B INHIBITOR 2"/>
    <property type="match status" value="1"/>
</dbReference>
<accession>A0A9P5RT91</accession>
<keyword evidence="4" id="KW-1185">Reference proteome</keyword>
<dbReference type="OrthoDB" id="5518345at2759"/>
<dbReference type="Gene3D" id="3.30.70.80">
    <property type="entry name" value="Peptidase S8 propeptide/proteinase inhibitor I9"/>
    <property type="match status" value="1"/>
</dbReference>
<dbReference type="AlphaFoldDB" id="A0A9P5RT91"/>
<organism evidence="3 4">
    <name type="scientific">Linnemannia schmuckeri</name>
    <dbReference type="NCBI Taxonomy" id="64567"/>
    <lineage>
        <taxon>Eukaryota</taxon>
        <taxon>Fungi</taxon>
        <taxon>Fungi incertae sedis</taxon>
        <taxon>Mucoromycota</taxon>
        <taxon>Mortierellomycotina</taxon>
        <taxon>Mortierellomycetes</taxon>
        <taxon>Mortierellales</taxon>
        <taxon>Mortierellaceae</taxon>
        <taxon>Linnemannia</taxon>
    </lineage>
</organism>
<gene>
    <name evidence="3" type="ORF">BG015_011301</name>
</gene>
<evidence type="ECO:0008006" key="5">
    <source>
        <dbReference type="Google" id="ProtNLM"/>
    </source>
</evidence>
<sequence>MKFTTVIALLAAVAAVASAALPVEPAINGFVIQDNTPSTAQQIVIDTDHSNKPAQTQETKSYIVVFKDTAMLQAMENVEKEILAFGGKIGQRYSAALKGFSAWIPGPIVTALSTNPFIDYIEEDGEVNAFNAF</sequence>
<dbReference type="PANTHER" id="PTHR28288">
    <property type="entry name" value="PROTEASE B INHIBITOR 2"/>
    <property type="match status" value="1"/>
</dbReference>
<dbReference type="EMBL" id="JAAAUQ010000866">
    <property type="protein sequence ID" value="KAF9147101.1"/>
    <property type="molecule type" value="Genomic_DNA"/>
</dbReference>
<keyword evidence="2" id="KW-0732">Signal</keyword>
<dbReference type="SUPFAM" id="SSF54897">
    <property type="entry name" value="Protease propeptides/inhibitors"/>
    <property type="match status" value="1"/>
</dbReference>
<comment type="similarity">
    <text evidence="1">Belongs to the protease inhibitor I9 family.</text>
</comment>
<dbReference type="Proteomes" id="UP000748756">
    <property type="component" value="Unassembled WGS sequence"/>
</dbReference>
<evidence type="ECO:0000256" key="1">
    <source>
        <dbReference type="ARBA" id="ARBA00038069"/>
    </source>
</evidence>
<dbReference type="InterPro" id="IPR037045">
    <property type="entry name" value="S8pro/Inhibitor_I9_sf"/>
</dbReference>
<dbReference type="GO" id="GO:0042144">
    <property type="term" value="P:vacuole fusion, non-autophagic"/>
    <property type="evidence" value="ECO:0007669"/>
    <property type="project" value="TreeGrafter"/>
</dbReference>
<evidence type="ECO:0000313" key="3">
    <source>
        <dbReference type="EMBL" id="KAF9147101.1"/>
    </source>
</evidence>
<evidence type="ECO:0000313" key="4">
    <source>
        <dbReference type="Proteomes" id="UP000748756"/>
    </source>
</evidence>
<protein>
    <recommendedName>
        <fullName evidence="5">Inhibitor I9 domain-containing protein</fullName>
    </recommendedName>
</protein>
<feature type="chain" id="PRO_5040352517" description="Inhibitor I9 domain-containing protein" evidence="2">
    <location>
        <begin position="20"/>
        <end position="133"/>
    </location>
</feature>
<comment type="caution">
    <text evidence="3">The sequence shown here is derived from an EMBL/GenBank/DDBJ whole genome shotgun (WGS) entry which is preliminary data.</text>
</comment>
<name>A0A9P5RT91_9FUNG</name>
<proteinExistence type="inferred from homology"/>
<reference evidence="3" key="1">
    <citation type="journal article" date="2020" name="Fungal Divers.">
        <title>Resolving the Mortierellaceae phylogeny through synthesis of multi-gene phylogenetics and phylogenomics.</title>
        <authorList>
            <person name="Vandepol N."/>
            <person name="Liber J."/>
            <person name="Desiro A."/>
            <person name="Na H."/>
            <person name="Kennedy M."/>
            <person name="Barry K."/>
            <person name="Grigoriev I.V."/>
            <person name="Miller A.N."/>
            <person name="O'Donnell K."/>
            <person name="Stajich J.E."/>
            <person name="Bonito G."/>
        </authorList>
    </citation>
    <scope>NUCLEOTIDE SEQUENCE</scope>
    <source>
        <strain evidence="3">NRRL 6426</strain>
    </source>
</reference>
<evidence type="ECO:0000256" key="2">
    <source>
        <dbReference type="SAM" id="SignalP"/>
    </source>
</evidence>
<feature type="signal peptide" evidence="2">
    <location>
        <begin position="1"/>
        <end position="19"/>
    </location>
</feature>
<dbReference type="GO" id="GO:0004866">
    <property type="term" value="F:endopeptidase inhibitor activity"/>
    <property type="evidence" value="ECO:0007669"/>
    <property type="project" value="TreeGrafter"/>
</dbReference>
<dbReference type="InterPro" id="IPR052471">
    <property type="entry name" value="PBI_I9"/>
</dbReference>